<feature type="domain" description="Reverse transcriptase zinc-binding" evidence="1">
    <location>
        <begin position="24"/>
        <end position="108"/>
    </location>
</feature>
<comment type="caution">
    <text evidence="2">The sequence shown here is derived from an EMBL/GenBank/DDBJ whole genome shotgun (WGS) entry which is preliminary data.</text>
</comment>
<evidence type="ECO:0000259" key="1">
    <source>
        <dbReference type="Pfam" id="PF13966"/>
    </source>
</evidence>
<dbReference type="InterPro" id="IPR026960">
    <property type="entry name" value="RVT-Znf"/>
</dbReference>
<dbReference type="EMBL" id="JANJYJ010000001">
    <property type="protein sequence ID" value="KAK3229822.1"/>
    <property type="molecule type" value="Genomic_DNA"/>
</dbReference>
<organism evidence="2 3">
    <name type="scientific">Dipteronia sinensis</name>
    <dbReference type="NCBI Taxonomy" id="43782"/>
    <lineage>
        <taxon>Eukaryota</taxon>
        <taxon>Viridiplantae</taxon>
        <taxon>Streptophyta</taxon>
        <taxon>Embryophyta</taxon>
        <taxon>Tracheophyta</taxon>
        <taxon>Spermatophyta</taxon>
        <taxon>Magnoliopsida</taxon>
        <taxon>eudicotyledons</taxon>
        <taxon>Gunneridae</taxon>
        <taxon>Pentapetalae</taxon>
        <taxon>rosids</taxon>
        <taxon>malvids</taxon>
        <taxon>Sapindales</taxon>
        <taxon>Sapindaceae</taxon>
        <taxon>Hippocastanoideae</taxon>
        <taxon>Acereae</taxon>
        <taxon>Dipteronia</taxon>
    </lineage>
</organism>
<dbReference type="Pfam" id="PF13966">
    <property type="entry name" value="zf-RVT"/>
    <property type="match status" value="1"/>
</dbReference>
<accession>A0AAE0EJ87</accession>
<evidence type="ECO:0000313" key="3">
    <source>
        <dbReference type="Proteomes" id="UP001281410"/>
    </source>
</evidence>
<reference evidence="2" key="1">
    <citation type="journal article" date="2023" name="Plant J.">
        <title>Genome sequences and population genomics provide insights into the demographic history, inbreeding, and mutation load of two 'living fossil' tree species of Dipteronia.</title>
        <authorList>
            <person name="Feng Y."/>
            <person name="Comes H.P."/>
            <person name="Chen J."/>
            <person name="Zhu S."/>
            <person name="Lu R."/>
            <person name="Zhang X."/>
            <person name="Li P."/>
            <person name="Qiu J."/>
            <person name="Olsen K.M."/>
            <person name="Qiu Y."/>
        </authorList>
    </citation>
    <scope>NUCLEOTIDE SEQUENCE</scope>
    <source>
        <strain evidence="2">NBL</strain>
    </source>
</reference>
<proteinExistence type="predicted"/>
<evidence type="ECO:0000313" key="2">
    <source>
        <dbReference type="EMBL" id="KAK3229822.1"/>
    </source>
</evidence>
<dbReference type="AlphaFoldDB" id="A0AAE0EJ87"/>
<gene>
    <name evidence="2" type="ORF">Dsin_001703</name>
</gene>
<protein>
    <recommendedName>
        <fullName evidence="1">Reverse transcriptase zinc-binding domain-containing protein</fullName>
    </recommendedName>
</protein>
<dbReference type="Proteomes" id="UP001281410">
    <property type="component" value="Unassembled WGS sequence"/>
</dbReference>
<keyword evidence="3" id="KW-1185">Reference proteome</keyword>
<sequence>MPSYNPKSNVDDSVRKLPSSNGIYSASSALASLRTSQPIVPWFKLVWFPQNIPRMSIILWFSIRGMLSTRDRIRKYDPRAVTTCVLYNSHLESHAHLFFQCLFSRAIWTQLLNIGRSPCNSLCWNTFID</sequence>
<name>A0AAE0EJ87_9ROSI</name>